<dbReference type="SMART" id="SM00015">
    <property type="entry name" value="IQ"/>
    <property type="match status" value="3"/>
</dbReference>
<dbReference type="CDD" id="cd01378">
    <property type="entry name" value="MYSc_Myo1"/>
    <property type="match status" value="1"/>
</dbReference>
<gene>
    <name evidence="13" type="ORF">V1478_003384</name>
</gene>
<sequence>MNTSIYDKKSAMIRTNWTLSKIMERGLHDRDRVGLQDFILLEDFQSESAFIDNLRKRFKEDLIYTYIGQVLVSVNPYKKLPIYDADTIQYYHKRHFFEAPPHIFALTDTAYQSLIQENHDQCILISGESGSGKTETSKKILEFIAAGTGYKKEVEEVNKKLIGSNPVLEAFGNAKTNRNDNSSRFGKYMDMQFSKHGDPIGGNILNYLLEKSRVVHQFSGERNFHIFYQLLAGADEETLNKLSLQRNLDAYVYLSNGTKDSVNTINDTNQYNEVIKALQTMEMTDEEQNCLFAIVASVLHLGNIGFTEENGLAKILHFNSINTICTLLGCSVNDLTKALTHRTIDAQGDIVISPLNRELAIYARDALAKAMYDRLFTWLVNRLNKSLRRPINQKNYVVIGILDIYGFEIFQKNSFEQFCINFCNEKLQQLFIQLTLKSEQEEYLREGITWENIQYFNNKVICDLIEETHKGIIAFLDEECLRPGDPTDISFLEKLNKHLHSHPHYISHIKADIKTQKIMGRDEFRLIHYAGEVTYNVRGFLEKNNDLLFRDLREVMSQTKNIITKATFNLKDVISRKRPETAITQFKNSLNNLMEILMGKEPSYIRCIKPNDFKLASRFDDKIVLHQVKYLGLMENLRVRRAGFAYRKLYTQFLDRYKSLCPETWPHYRGSAKEGVQVLVCYLRYEPDEYRMGNTKLFIRFPKTLFETEDAFQMKKHEIATIIQNKWRCILTRRKFLKIRESMVVLQKYVRRWLAQREAKKRRQAVISIRRFIKGFITRNDPPTVENIAFKELAKSQWLLKLSMNLPEGILNPEWPPCPFSCQEASNYLKLMHKRWMAQNYRLALTQKEKTQFELKVLAETLFKDQKKSYPLSIGPKFRINRLNEEQKALTKNITNSILTTNEKIEYVTPVIKYDRHGYKTRDRILLLTKQAVYIINIKKALKLKHRLPYEYINELVVTGESDNLLILRISPNLKKDKGDLILEVSFIIETVTKIINITNNQKMLKIINADTTFHKLINGKEGVIEFKMGNAPAIIKNQESGHLLVVNHTLLLLNITSLDYINLFFYIQVYIESQFKQFTNLNIIYNLKNKPTCGAIVAFVNRELRVSNLGYPNIDLVFLYRGWVCPFLREGPHKLIEAEESRRFYDSTEKVVAFLCGAVFVEKHLILHTLYFVLVHGCGPEWGKTIRVTNVDFRSCMQEYVKFKNRVVMRLLALPARTMESEQRDRQVYHQ</sequence>
<dbReference type="FunFam" id="1.20.58.530:FF:000004">
    <property type="entry name" value="Unconventional myosin ID"/>
    <property type="match status" value="1"/>
</dbReference>
<dbReference type="EMBL" id="JAUDFV010000074">
    <property type="protein sequence ID" value="KAL2733686.1"/>
    <property type="molecule type" value="Genomic_DNA"/>
</dbReference>
<dbReference type="InterPro" id="IPR000048">
    <property type="entry name" value="IQ_motif_EF-hand-BS"/>
</dbReference>
<feature type="domain" description="Myosin motor" evidence="11">
    <location>
        <begin position="34"/>
        <end position="713"/>
    </location>
</feature>
<keyword evidence="3" id="KW-0677">Repeat</keyword>
<dbReference type="PROSITE" id="PS51456">
    <property type="entry name" value="MYOSIN_MOTOR"/>
    <property type="match status" value="1"/>
</dbReference>
<evidence type="ECO:0000256" key="3">
    <source>
        <dbReference type="ARBA" id="ARBA00022737"/>
    </source>
</evidence>
<evidence type="ECO:0000313" key="13">
    <source>
        <dbReference type="EMBL" id="KAL2733686.1"/>
    </source>
</evidence>
<dbReference type="Gene3D" id="1.20.5.190">
    <property type="match status" value="1"/>
</dbReference>
<dbReference type="PANTHER" id="PTHR13140">
    <property type="entry name" value="MYOSIN"/>
    <property type="match status" value="1"/>
</dbReference>
<dbReference type="SUPFAM" id="SSF52540">
    <property type="entry name" value="P-loop containing nucleoside triphosphate hydrolases"/>
    <property type="match status" value="1"/>
</dbReference>
<keyword evidence="5 10" id="KW-0067">ATP-binding</keyword>
<comment type="similarity">
    <text evidence="2 10">Belongs to the TRAFAC class myosin-kinesin ATPase superfamily. Myosin family.</text>
</comment>
<dbReference type="GO" id="GO:0007498">
    <property type="term" value="P:mesoderm development"/>
    <property type="evidence" value="ECO:0007669"/>
    <property type="project" value="UniProtKB-ARBA"/>
</dbReference>
<dbReference type="PROSITE" id="PS51757">
    <property type="entry name" value="TH1"/>
    <property type="match status" value="1"/>
</dbReference>
<dbReference type="InterPro" id="IPR027417">
    <property type="entry name" value="P-loop_NTPase"/>
</dbReference>
<evidence type="ECO:0000259" key="12">
    <source>
        <dbReference type="PROSITE" id="PS51757"/>
    </source>
</evidence>
<feature type="domain" description="TH1" evidence="12">
    <location>
        <begin position="867"/>
        <end position="1050"/>
    </location>
</feature>
<dbReference type="GO" id="GO:0005546">
    <property type="term" value="F:phosphatidylinositol-4,5-bisphosphate binding"/>
    <property type="evidence" value="ECO:0007669"/>
    <property type="project" value="UniProtKB-ARBA"/>
</dbReference>
<evidence type="ECO:0000256" key="6">
    <source>
        <dbReference type="ARBA" id="ARBA00023121"/>
    </source>
</evidence>
<dbReference type="SMART" id="SM00242">
    <property type="entry name" value="MYSc"/>
    <property type="match status" value="1"/>
</dbReference>
<dbReference type="GO" id="GO:0048803">
    <property type="term" value="P:imaginal disc-derived male genitalia morphogenesis"/>
    <property type="evidence" value="ECO:0007669"/>
    <property type="project" value="UniProtKB-ARBA"/>
</dbReference>
<keyword evidence="14" id="KW-1185">Reference proteome</keyword>
<evidence type="ECO:0000256" key="9">
    <source>
        <dbReference type="ARBA" id="ARBA00023203"/>
    </source>
</evidence>
<dbReference type="Pfam" id="PF00063">
    <property type="entry name" value="Myosin_head"/>
    <property type="match status" value="1"/>
</dbReference>
<accession>A0ABD2BLQ7</accession>
<dbReference type="GO" id="GO:0016459">
    <property type="term" value="C:myosin complex"/>
    <property type="evidence" value="ECO:0007669"/>
    <property type="project" value="UniProtKB-KW"/>
</dbReference>
<feature type="region of interest" description="Actin-binding" evidence="10">
    <location>
        <begin position="590"/>
        <end position="612"/>
    </location>
</feature>
<dbReference type="Pfam" id="PF00612">
    <property type="entry name" value="IQ"/>
    <property type="match status" value="2"/>
</dbReference>
<evidence type="ECO:0000256" key="10">
    <source>
        <dbReference type="PROSITE-ProRule" id="PRU00782"/>
    </source>
</evidence>
<dbReference type="Proteomes" id="UP001607302">
    <property type="component" value="Unassembled WGS sequence"/>
</dbReference>
<dbReference type="InterPro" id="IPR001609">
    <property type="entry name" value="Myosin_head_motor_dom-like"/>
</dbReference>
<dbReference type="PROSITE" id="PS50096">
    <property type="entry name" value="IQ"/>
    <property type="match status" value="1"/>
</dbReference>
<evidence type="ECO:0000256" key="8">
    <source>
        <dbReference type="ARBA" id="ARBA00023175"/>
    </source>
</evidence>
<dbReference type="GO" id="GO:0005886">
    <property type="term" value="C:plasma membrane"/>
    <property type="evidence" value="ECO:0007669"/>
    <property type="project" value="UniProtKB-SubCell"/>
</dbReference>
<protein>
    <submittedName>
        <fullName evidence="13">Unconventional myosin IC</fullName>
    </submittedName>
</protein>
<dbReference type="FunFam" id="1.10.10.820:FF:000001">
    <property type="entry name" value="Myosin heavy chain"/>
    <property type="match status" value="1"/>
</dbReference>
<dbReference type="GO" id="GO:0007368">
    <property type="term" value="P:determination of left/right symmetry"/>
    <property type="evidence" value="ECO:0007669"/>
    <property type="project" value="UniProtKB-ARBA"/>
</dbReference>
<comment type="subcellular location">
    <subcellularLocation>
        <location evidence="1">Cell membrane</location>
        <topology evidence="1">Peripheral membrane protein</topology>
        <orientation evidence="1">Cytoplasmic side</orientation>
    </subcellularLocation>
</comment>
<dbReference type="GO" id="GO:0045177">
    <property type="term" value="C:apical part of cell"/>
    <property type="evidence" value="ECO:0007669"/>
    <property type="project" value="UniProtKB-ARBA"/>
</dbReference>
<keyword evidence="8 10" id="KW-0505">Motor protein</keyword>
<evidence type="ECO:0000259" key="11">
    <source>
        <dbReference type="PROSITE" id="PS51456"/>
    </source>
</evidence>
<dbReference type="GO" id="GO:0005938">
    <property type="term" value="C:cell cortex"/>
    <property type="evidence" value="ECO:0007669"/>
    <property type="project" value="UniProtKB-ARBA"/>
</dbReference>
<dbReference type="GO" id="GO:0003779">
    <property type="term" value="F:actin binding"/>
    <property type="evidence" value="ECO:0007669"/>
    <property type="project" value="UniProtKB-KW"/>
</dbReference>
<evidence type="ECO:0000313" key="14">
    <source>
        <dbReference type="Proteomes" id="UP001607302"/>
    </source>
</evidence>
<dbReference type="InterPro" id="IPR036961">
    <property type="entry name" value="Kinesin_motor_dom_sf"/>
</dbReference>
<keyword evidence="4 10" id="KW-0547">Nucleotide-binding</keyword>
<comment type="caution">
    <text evidence="13">The sequence shown here is derived from an EMBL/GenBank/DDBJ whole genome shotgun (WGS) entry which is preliminary data.</text>
</comment>
<dbReference type="Gene3D" id="6.20.240.20">
    <property type="match status" value="1"/>
</dbReference>
<evidence type="ECO:0000256" key="7">
    <source>
        <dbReference type="ARBA" id="ARBA00023123"/>
    </source>
</evidence>
<evidence type="ECO:0000256" key="5">
    <source>
        <dbReference type="ARBA" id="ARBA00022840"/>
    </source>
</evidence>
<dbReference type="GO" id="GO:0003774">
    <property type="term" value="F:cytoskeletal motor activity"/>
    <property type="evidence" value="ECO:0007669"/>
    <property type="project" value="UniProtKB-UniRule"/>
</dbReference>
<keyword evidence="9 10" id="KW-0009">Actin-binding</keyword>
<dbReference type="Gene3D" id="3.40.850.10">
    <property type="entry name" value="Kinesin motor domain"/>
    <property type="match status" value="1"/>
</dbReference>
<dbReference type="Pfam" id="PF06017">
    <property type="entry name" value="Myosin_TH1"/>
    <property type="match status" value="1"/>
</dbReference>
<dbReference type="AlphaFoldDB" id="A0ABD2BLQ7"/>
<proteinExistence type="inferred from homology"/>
<evidence type="ECO:0000256" key="2">
    <source>
        <dbReference type="ARBA" id="ARBA00008314"/>
    </source>
</evidence>
<reference evidence="13 14" key="1">
    <citation type="journal article" date="2024" name="Ann. Entomol. Soc. Am.">
        <title>Genomic analyses of the southern and eastern yellowjacket wasps (Hymenoptera: Vespidae) reveal evolutionary signatures of social life.</title>
        <authorList>
            <person name="Catto M.A."/>
            <person name="Caine P.B."/>
            <person name="Orr S.E."/>
            <person name="Hunt B.G."/>
            <person name="Goodisman M.A.D."/>
        </authorList>
    </citation>
    <scope>NUCLEOTIDE SEQUENCE [LARGE SCALE GENOMIC DNA]</scope>
    <source>
        <strain evidence="13">233</strain>
        <tissue evidence="13">Head and thorax</tissue>
    </source>
</reference>
<organism evidence="13 14">
    <name type="scientific">Vespula squamosa</name>
    <name type="common">Southern yellow jacket</name>
    <name type="synonym">Wasp</name>
    <dbReference type="NCBI Taxonomy" id="30214"/>
    <lineage>
        <taxon>Eukaryota</taxon>
        <taxon>Metazoa</taxon>
        <taxon>Ecdysozoa</taxon>
        <taxon>Arthropoda</taxon>
        <taxon>Hexapoda</taxon>
        <taxon>Insecta</taxon>
        <taxon>Pterygota</taxon>
        <taxon>Neoptera</taxon>
        <taxon>Endopterygota</taxon>
        <taxon>Hymenoptera</taxon>
        <taxon>Apocrita</taxon>
        <taxon>Aculeata</taxon>
        <taxon>Vespoidea</taxon>
        <taxon>Vespidae</taxon>
        <taxon>Vespinae</taxon>
        <taxon>Vespula</taxon>
    </lineage>
</organism>
<dbReference type="PANTHER" id="PTHR13140:SF679">
    <property type="entry name" value="UNCONVENTIONAL MYOSIN IC"/>
    <property type="match status" value="1"/>
</dbReference>
<dbReference type="InterPro" id="IPR010926">
    <property type="entry name" value="Myosin_TH1"/>
</dbReference>
<keyword evidence="6" id="KW-0446">Lipid-binding</keyword>
<dbReference type="PRINTS" id="PR00193">
    <property type="entry name" value="MYOSINHEAVY"/>
</dbReference>
<name>A0ABD2BLQ7_VESSQ</name>
<dbReference type="Gene3D" id="1.20.120.720">
    <property type="entry name" value="Myosin VI head, motor domain, U50 subdomain"/>
    <property type="match status" value="1"/>
</dbReference>
<dbReference type="Gene3D" id="1.20.58.530">
    <property type="match status" value="1"/>
</dbReference>
<keyword evidence="7 10" id="KW-0518">Myosin</keyword>
<dbReference type="GO" id="GO:0005524">
    <property type="term" value="F:ATP binding"/>
    <property type="evidence" value="ECO:0007669"/>
    <property type="project" value="UniProtKB-UniRule"/>
</dbReference>
<dbReference type="Gene3D" id="1.10.10.820">
    <property type="match status" value="1"/>
</dbReference>
<evidence type="ECO:0000256" key="4">
    <source>
        <dbReference type="ARBA" id="ARBA00022741"/>
    </source>
</evidence>
<dbReference type="InterPro" id="IPR036072">
    <property type="entry name" value="MYSc_Myo1"/>
</dbReference>
<evidence type="ECO:0000256" key="1">
    <source>
        <dbReference type="ARBA" id="ARBA00004413"/>
    </source>
</evidence>
<feature type="binding site" evidence="10">
    <location>
        <begin position="127"/>
        <end position="134"/>
    </location>
    <ligand>
        <name>ATP</name>
        <dbReference type="ChEBI" id="CHEBI:30616"/>
    </ligand>
</feature>
<dbReference type="FunFam" id="3.40.850.10:FF:000101">
    <property type="entry name" value="Slow myosin heavy chain 2"/>
    <property type="match status" value="1"/>
</dbReference>